<evidence type="ECO:0000256" key="1">
    <source>
        <dbReference type="SAM" id="MobiDB-lite"/>
    </source>
</evidence>
<comment type="caution">
    <text evidence="3">The sequence shown here is derived from an EMBL/GenBank/DDBJ whole genome shotgun (WGS) entry which is preliminary data.</text>
</comment>
<proteinExistence type="predicted"/>
<protein>
    <recommendedName>
        <fullName evidence="2">Ribbon-helix-helix protein CopG domain-containing protein</fullName>
    </recommendedName>
</protein>
<feature type="region of interest" description="Disordered" evidence="1">
    <location>
        <begin position="1"/>
        <end position="27"/>
    </location>
</feature>
<feature type="domain" description="Ribbon-helix-helix protein CopG" evidence="2">
    <location>
        <begin position="6"/>
        <end position="40"/>
    </location>
</feature>
<dbReference type="InterPro" id="IPR002145">
    <property type="entry name" value="CopG"/>
</dbReference>
<gene>
    <name evidence="3" type="ORF">AWC16_09955</name>
</gene>
<dbReference type="Proteomes" id="UP000193866">
    <property type="component" value="Unassembled WGS sequence"/>
</dbReference>
<name>A0A1X1YK89_9MYCO</name>
<keyword evidence="4" id="KW-1185">Reference proteome</keyword>
<evidence type="ECO:0000313" key="4">
    <source>
        <dbReference type="Proteomes" id="UP000193866"/>
    </source>
</evidence>
<evidence type="ECO:0000259" key="2">
    <source>
        <dbReference type="Pfam" id="PF01402"/>
    </source>
</evidence>
<accession>A0A1X1YK89</accession>
<dbReference type="Pfam" id="PF01402">
    <property type="entry name" value="RHH_1"/>
    <property type="match status" value="1"/>
</dbReference>
<evidence type="ECO:0000313" key="3">
    <source>
        <dbReference type="EMBL" id="ORW11431.1"/>
    </source>
</evidence>
<reference evidence="3 4" key="1">
    <citation type="submission" date="2016-01" db="EMBL/GenBank/DDBJ databases">
        <title>The new phylogeny of the genus Mycobacterium.</title>
        <authorList>
            <person name="Tarcisio F."/>
            <person name="Conor M."/>
            <person name="Antonella G."/>
            <person name="Elisabetta G."/>
            <person name="Giulia F.S."/>
            <person name="Sara T."/>
            <person name="Anna F."/>
            <person name="Clotilde B."/>
            <person name="Roberto B."/>
            <person name="Veronica D.S."/>
            <person name="Fabio R."/>
            <person name="Monica P."/>
            <person name="Olivier J."/>
            <person name="Enrico T."/>
            <person name="Nicola S."/>
        </authorList>
    </citation>
    <scope>NUCLEOTIDE SEQUENCE [LARGE SCALE GENOMIC DNA]</scope>
    <source>
        <strain evidence="3 4">DSM 45394</strain>
    </source>
</reference>
<dbReference type="GO" id="GO:0006355">
    <property type="term" value="P:regulation of DNA-templated transcription"/>
    <property type="evidence" value="ECO:0007669"/>
    <property type="project" value="InterPro"/>
</dbReference>
<dbReference type="EMBL" id="LQPG01000017">
    <property type="protein sequence ID" value="ORW11431.1"/>
    <property type="molecule type" value="Genomic_DNA"/>
</dbReference>
<dbReference type="SUPFAM" id="SSF47598">
    <property type="entry name" value="Ribbon-helix-helix"/>
    <property type="match status" value="1"/>
</dbReference>
<sequence length="74" mass="8537">MAWTMRLPPDEEAALDSQAEAEGRSKHEITRDAVQAYLLRHRRWEEPLLSDADTFDLGGPIARDEIRKAMHRHA</sequence>
<organism evidence="3 4">
    <name type="scientific">Mycolicibacter longobardus</name>
    <dbReference type="NCBI Taxonomy" id="1108812"/>
    <lineage>
        <taxon>Bacteria</taxon>
        <taxon>Bacillati</taxon>
        <taxon>Actinomycetota</taxon>
        <taxon>Actinomycetes</taxon>
        <taxon>Mycobacteriales</taxon>
        <taxon>Mycobacteriaceae</taxon>
        <taxon>Mycolicibacter</taxon>
    </lineage>
</organism>
<dbReference type="AlphaFoldDB" id="A0A1X1YK89"/>
<dbReference type="InterPro" id="IPR010985">
    <property type="entry name" value="Ribbon_hlx_hlx"/>
</dbReference>
<dbReference type="STRING" id="1108812.AWC16_09955"/>